<keyword evidence="2" id="KW-0812">Transmembrane</keyword>
<organism evidence="3 4">
    <name type="scientific">Aureobasidium melanogenum (strain CBS 110374)</name>
    <name type="common">Aureobasidium pullulans var. melanogenum</name>
    <dbReference type="NCBI Taxonomy" id="1043003"/>
    <lineage>
        <taxon>Eukaryota</taxon>
        <taxon>Fungi</taxon>
        <taxon>Dikarya</taxon>
        <taxon>Ascomycota</taxon>
        <taxon>Pezizomycotina</taxon>
        <taxon>Dothideomycetes</taxon>
        <taxon>Dothideomycetidae</taxon>
        <taxon>Dothideales</taxon>
        <taxon>Saccotheciaceae</taxon>
        <taxon>Aureobasidium</taxon>
    </lineage>
</organism>
<reference evidence="3 4" key="1">
    <citation type="journal article" date="2014" name="BMC Genomics">
        <title>Genome sequencing of four Aureobasidium pullulans varieties: biotechnological potential, stress tolerance, and description of new species.</title>
        <authorList>
            <person name="Gostin Ar C."/>
            <person name="Ohm R.A."/>
            <person name="Kogej T."/>
            <person name="Sonjak S."/>
            <person name="Turk M."/>
            <person name="Zajc J."/>
            <person name="Zalar P."/>
            <person name="Grube M."/>
            <person name="Sun H."/>
            <person name="Han J."/>
            <person name="Sharma A."/>
            <person name="Chiniquy J."/>
            <person name="Ngan C.Y."/>
            <person name="Lipzen A."/>
            <person name="Barry K."/>
            <person name="Grigoriev I.V."/>
            <person name="Gunde-Cimerman N."/>
        </authorList>
    </citation>
    <scope>NUCLEOTIDE SEQUENCE [LARGE SCALE GENOMIC DNA]</scope>
    <source>
        <strain evidence="3 4">CBS 110374</strain>
    </source>
</reference>
<evidence type="ECO:0000313" key="3">
    <source>
        <dbReference type="EMBL" id="KEQ57906.1"/>
    </source>
</evidence>
<dbReference type="Proteomes" id="UP000030672">
    <property type="component" value="Unassembled WGS sequence"/>
</dbReference>
<protein>
    <submittedName>
        <fullName evidence="3">Uncharacterized protein</fullName>
    </submittedName>
</protein>
<dbReference type="GeneID" id="63918822"/>
<dbReference type="HOGENOM" id="CLU_024133_1_1_1"/>
<proteinExistence type="predicted"/>
<keyword evidence="2" id="KW-0472">Membrane</keyword>
<dbReference type="EMBL" id="KL584865">
    <property type="protein sequence ID" value="KEQ57906.1"/>
    <property type="molecule type" value="Genomic_DNA"/>
</dbReference>
<feature type="region of interest" description="Disordered" evidence="1">
    <location>
        <begin position="409"/>
        <end position="439"/>
    </location>
</feature>
<dbReference type="AlphaFoldDB" id="A0A074W5Q6"/>
<feature type="transmembrane region" description="Helical" evidence="2">
    <location>
        <begin position="129"/>
        <end position="156"/>
    </location>
</feature>
<dbReference type="STRING" id="1043003.A0A074W5Q6"/>
<sequence length="439" mass="48579">MVTWFGLVSSPFTPIPVSCTDTKGFGLPEQNSSGGIQTLFTIDRTFESYRFSTVKFIDVVWDLCVARGFQFFAGWVSYAAVTEAVVHAMESGPVPYNIFIGLALNGSNASAICSTVTNLYRCRPIRIKILLGCIIMSIVYVVMLPTLLSAATGYVASTATFFTLPETDQLVPLSAVSPSDYKFSVGNGSEEYCLGVDAHDDKAWLFRSRSLNQMLCCKPLNCSRFFNEKLMSDKSWDQFCSTRDYYEVTWKGSQCAFESDGTFSWTDANDTSRKSSWNAGHARYEWGFSTVPMSLVLISHCVWSLFMLGLWLDAELNGTLQRERGFKLSQVRAALVVAEAATRTTGRSLVDLICFTPKEIRQRLGRKDATIPFEVLRQEPNIFLAKLSPNPDDAVSASSLLQVQTALQHSDSSCDEENADEVRGSADLTEGSVLSNIHS</sequence>
<keyword evidence="4" id="KW-1185">Reference proteome</keyword>
<evidence type="ECO:0000313" key="4">
    <source>
        <dbReference type="Proteomes" id="UP000030672"/>
    </source>
</evidence>
<evidence type="ECO:0000256" key="2">
    <source>
        <dbReference type="SAM" id="Phobius"/>
    </source>
</evidence>
<gene>
    <name evidence="3" type="ORF">M437DRAFT_70428</name>
</gene>
<accession>A0A074W5Q6</accession>
<dbReference type="RefSeq" id="XP_040874930.1">
    <property type="nucleotide sequence ID" value="XM_041025449.1"/>
</dbReference>
<evidence type="ECO:0000256" key="1">
    <source>
        <dbReference type="SAM" id="MobiDB-lite"/>
    </source>
</evidence>
<keyword evidence="2" id="KW-1133">Transmembrane helix</keyword>
<name>A0A074W5Q6_AURM1</name>